<feature type="region of interest" description="Disordered" evidence="1">
    <location>
        <begin position="221"/>
        <end position="240"/>
    </location>
</feature>
<dbReference type="PANTHER" id="PTHR48050:SF13">
    <property type="entry name" value="STEROL 3-BETA-GLUCOSYLTRANSFERASE UGT80A2"/>
    <property type="match status" value="1"/>
</dbReference>
<dbReference type="Proteomes" id="UP000693970">
    <property type="component" value="Unassembled WGS sequence"/>
</dbReference>
<evidence type="ECO:0000259" key="2">
    <source>
        <dbReference type="Pfam" id="PF06722"/>
    </source>
</evidence>
<evidence type="ECO:0000256" key="1">
    <source>
        <dbReference type="SAM" id="MobiDB-lite"/>
    </source>
</evidence>
<feature type="compositionally biased region" description="Polar residues" evidence="1">
    <location>
        <begin position="221"/>
        <end position="231"/>
    </location>
</feature>
<evidence type="ECO:0000313" key="4">
    <source>
        <dbReference type="Proteomes" id="UP000693970"/>
    </source>
</evidence>
<dbReference type="PANTHER" id="PTHR48050">
    <property type="entry name" value="STEROL 3-BETA-GLUCOSYLTRANSFERASE"/>
    <property type="match status" value="1"/>
</dbReference>
<name>A0A9K3PRC7_9STRA</name>
<keyword evidence="4" id="KW-1185">Reference proteome</keyword>
<dbReference type="Pfam" id="PF06722">
    <property type="entry name" value="EryCIII-like_C"/>
    <property type="match status" value="1"/>
</dbReference>
<accession>A0A9K3PRC7</accession>
<gene>
    <name evidence="3" type="ORF">IV203_001144</name>
</gene>
<protein>
    <recommendedName>
        <fullName evidence="2">Erythromycin biosynthesis protein CIII-like C-terminal domain-containing protein</fullName>
    </recommendedName>
</protein>
<proteinExistence type="predicted"/>
<feature type="domain" description="Erythromycin biosynthesis protein CIII-like C-terminal" evidence="2">
    <location>
        <begin position="415"/>
        <end position="486"/>
    </location>
</feature>
<dbReference type="AlphaFoldDB" id="A0A9K3PRC7"/>
<evidence type="ECO:0000313" key="3">
    <source>
        <dbReference type="EMBL" id="KAG7356458.1"/>
    </source>
</evidence>
<reference evidence="3" key="2">
    <citation type="submission" date="2021-04" db="EMBL/GenBank/DDBJ databases">
        <authorList>
            <person name="Podell S."/>
        </authorList>
    </citation>
    <scope>NUCLEOTIDE SEQUENCE</scope>
    <source>
        <strain evidence="3">Hildebrandi</strain>
    </source>
</reference>
<dbReference type="EMBL" id="JAGRRH010000015">
    <property type="protein sequence ID" value="KAG7356458.1"/>
    <property type="molecule type" value="Genomic_DNA"/>
</dbReference>
<dbReference type="OrthoDB" id="5835829at2759"/>
<sequence>MRVLLLAGGTRGDIEPLCALAHELSRNEKRSFQVDFFVQRNLIPVASHLAKRPSCDEKASSTFQNDNSSSGSKIRLHVLPFSNQDFYSAVVSRDSRLDAKDPRMKSVAQVSAVISSLILPCYDQVEEVLLTPFIHHKTHVDHFTTTETEARITARTCVEDDSVIVTTFFTRPLAFLLARIHNVRVVIINLQPTVPNPVFPSYRVSVQNFVQAIIGYNDTTSKGQSRNITSHANRKNNTKTDDQNYAETYWRIEKALECTFLADTMQSIYHEKASRRRSSGDCSRYYNWEDLKRILSGQDERFLLVNAYSNHLVPTLAQEVSVKVREVGPLADAYLPPGEPTPSLVNFLAENTTSSCTPICVGFGSMKFAQIRTLLEALQSIQQPAVLVGSHLRVSDIQGDKSETGLRLQEFVKSHVYCASNIPYAWLLPHCSMMICHGGAGVVHACLRAGIPCVVLPVMGDQFAWGALLAAKGLGLIIQRRLDNSQSKDLTIEDFVYPIQSIRHEGSTSNEGESITKRCRSLGELIRKQPRSGAAAVADLIGSL</sequence>
<comment type="caution">
    <text evidence="3">The sequence shown here is derived from an EMBL/GenBank/DDBJ whole genome shotgun (WGS) entry which is preliminary data.</text>
</comment>
<dbReference type="GO" id="GO:0016757">
    <property type="term" value="F:glycosyltransferase activity"/>
    <property type="evidence" value="ECO:0007669"/>
    <property type="project" value="UniProtKB-ARBA"/>
</dbReference>
<reference evidence="3" key="1">
    <citation type="journal article" date="2021" name="Sci. Rep.">
        <title>Diploid genomic architecture of Nitzschia inconspicua, an elite biomass production diatom.</title>
        <authorList>
            <person name="Oliver A."/>
            <person name="Podell S."/>
            <person name="Pinowska A."/>
            <person name="Traller J.C."/>
            <person name="Smith S.R."/>
            <person name="McClure R."/>
            <person name="Beliaev A."/>
            <person name="Bohutskyi P."/>
            <person name="Hill E.A."/>
            <person name="Rabines A."/>
            <person name="Zheng H."/>
            <person name="Allen L.Z."/>
            <person name="Kuo A."/>
            <person name="Grigoriev I.V."/>
            <person name="Allen A.E."/>
            <person name="Hazlebeck D."/>
            <person name="Allen E.E."/>
        </authorList>
    </citation>
    <scope>NUCLEOTIDE SEQUENCE</scope>
    <source>
        <strain evidence="3">Hildebrandi</strain>
    </source>
</reference>
<dbReference type="InterPro" id="IPR050426">
    <property type="entry name" value="Glycosyltransferase_28"/>
</dbReference>
<dbReference type="InterPro" id="IPR010610">
    <property type="entry name" value="EryCIII-like_C"/>
</dbReference>
<organism evidence="3 4">
    <name type="scientific">Nitzschia inconspicua</name>
    <dbReference type="NCBI Taxonomy" id="303405"/>
    <lineage>
        <taxon>Eukaryota</taxon>
        <taxon>Sar</taxon>
        <taxon>Stramenopiles</taxon>
        <taxon>Ochrophyta</taxon>
        <taxon>Bacillariophyta</taxon>
        <taxon>Bacillariophyceae</taxon>
        <taxon>Bacillariophycidae</taxon>
        <taxon>Bacillariales</taxon>
        <taxon>Bacillariaceae</taxon>
        <taxon>Nitzschia</taxon>
    </lineage>
</organism>